<proteinExistence type="predicted"/>
<gene>
    <name evidence="1" type="ORF">GCM10011274_13660</name>
</gene>
<sequence length="75" mass="8605">MHKFSKQSMNGDIKGLNRLHEFFSTKFRKGWSAAKDKHKGNHQVAGLTHFRDGKPIFGKILSAGLYTDFRAIDKR</sequence>
<dbReference type="EMBL" id="BMZC01000003">
    <property type="protein sequence ID" value="GGZ56813.1"/>
    <property type="molecule type" value="Genomic_DNA"/>
</dbReference>
<protein>
    <submittedName>
        <fullName evidence="1">Uncharacterized protein</fullName>
    </submittedName>
</protein>
<reference evidence="1" key="1">
    <citation type="journal article" date="2014" name="Int. J. Syst. Evol. Microbiol.">
        <title>Complete genome sequence of Corynebacterium casei LMG S-19264T (=DSM 44701T), isolated from a smear-ripened cheese.</title>
        <authorList>
            <consortium name="US DOE Joint Genome Institute (JGI-PGF)"/>
            <person name="Walter F."/>
            <person name="Albersmeier A."/>
            <person name="Kalinowski J."/>
            <person name="Ruckert C."/>
        </authorList>
    </citation>
    <scope>NUCLEOTIDE SEQUENCE</scope>
    <source>
        <strain evidence="1">KCTC 32337</strain>
    </source>
</reference>
<organism evidence="1 2">
    <name type="scientific">Paraglaciecola chathamensis</name>
    <dbReference type="NCBI Taxonomy" id="368405"/>
    <lineage>
        <taxon>Bacteria</taxon>
        <taxon>Pseudomonadati</taxon>
        <taxon>Pseudomonadota</taxon>
        <taxon>Gammaproteobacteria</taxon>
        <taxon>Alteromonadales</taxon>
        <taxon>Alteromonadaceae</taxon>
        <taxon>Paraglaciecola</taxon>
    </lineage>
</organism>
<comment type="caution">
    <text evidence="1">The sequence shown here is derived from an EMBL/GenBank/DDBJ whole genome shotgun (WGS) entry which is preliminary data.</text>
</comment>
<reference evidence="1" key="2">
    <citation type="submission" date="2020-09" db="EMBL/GenBank/DDBJ databases">
        <authorList>
            <person name="Sun Q."/>
            <person name="Kim S."/>
        </authorList>
    </citation>
    <scope>NUCLEOTIDE SEQUENCE</scope>
    <source>
        <strain evidence="1">KCTC 32337</strain>
    </source>
</reference>
<dbReference type="AlphaFoldDB" id="A0A8H9M091"/>
<dbReference type="Proteomes" id="UP000622604">
    <property type="component" value="Unassembled WGS sequence"/>
</dbReference>
<accession>A0A8H9M091</accession>
<evidence type="ECO:0000313" key="2">
    <source>
        <dbReference type="Proteomes" id="UP000622604"/>
    </source>
</evidence>
<name>A0A8H9M091_9ALTE</name>
<evidence type="ECO:0000313" key="1">
    <source>
        <dbReference type="EMBL" id="GGZ56813.1"/>
    </source>
</evidence>